<dbReference type="RefSeq" id="WP_408905622.1">
    <property type="nucleotide sequence ID" value="NZ_JAROCE010000002.1"/>
</dbReference>
<evidence type="ECO:0000313" key="4">
    <source>
        <dbReference type="Proteomes" id="UP001630303"/>
    </source>
</evidence>
<evidence type="ECO:0000313" key="3">
    <source>
        <dbReference type="EMBL" id="MFM2720469.1"/>
    </source>
</evidence>
<dbReference type="InterPro" id="IPR013762">
    <property type="entry name" value="Integrase-like_cat_sf"/>
</dbReference>
<dbReference type="CDD" id="cd01189">
    <property type="entry name" value="INT_ICEBs1_C_like"/>
    <property type="match status" value="1"/>
</dbReference>
<sequence>MYVADIGPATVRAWFAKVSEEASASARRRPAHPPGHPARRWALAEGHQVAATGRLSPRVLALWEAAGKPSGRPATEISTDAGRTTAAQAYRLLRTLLGAALADGAITENPCRLRGAGAVVHRERATATLEEINRLAENMPARFSAAVRVAAWSGLRYGELFALSRQHISPDGLSIRVDRALENTPGRALRFGPPKSAASYRTIHLPSTVAQELSKHMTEFAGEGPDALVFGLPDGSPLPNVQLSRIFRRARRAIGRDDLTWHDLRHTGATLAYAAGASIPDVQRRLGHSTIRAAQVYAHSAADADRLLAQRLENLSYAERKDQPL</sequence>
<organism evidence="3 4">
    <name type="scientific">Microbacterium mcarthurae</name>
    <dbReference type="NCBI Taxonomy" id="3035918"/>
    <lineage>
        <taxon>Bacteria</taxon>
        <taxon>Bacillati</taxon>
        <taxon>Actinomycetota</taxon>
        <taxon>Actinomycetes</taxon>
        <taxon>Micrococcales</taxon>
        <taxon>Microbacteriaceae</taxon>
        <taxon>Microbacterium</taxon>
    </lineage>
</organism>
<feature type="domain" description="Tyr recombinase" evidence="2">
    <location>
        <begin position="122"/>
        <end position="312"/>
    </location>
</feature>
<dbReference type="EMBL" id="JAROCE010000002">
    <property type="protein sequence ID" value="MFM2720469.1"/>
    <property type="molecule type" value="Genomic_DNA"/>
</dbReference>
<name>A0ABW9GFD0_9MICO</name>
<dbReference type="Proteomes" id="UP001630303">
    <property type="component" value="Unassembled WGS sequence"/>
</dbReference>
<comment type="caution">
    <text evidence="3">The sequence shown here is derived from an EMBL/GenBank/DDBJ whole genome shotgun (WGS) entry which is preliminary data.</text>
</comment>
<gene>
    <name evidence="3" type="ORF">P5G46_08130</name>
</gene>
<dbReference type="InterPro" id="IPR036625">
    <property type="entry name" value="E3-bd_dom_sf"/>
</dbReference>
<dbReference type="SUPFAM" id="SSF56349">
    <property type="entry name" value="DNA breaking-rejoining enzymes"/>
    <property type="match status" value="1"/>
</dbReference>
<evidence type="ECO:0000256" key="1">
    <source>
        <dbReference type="ARBA" id="ARBA00023172"/>
    </source>
</evidence>
<dbReference type="PANTHER" id="PTHR30349">
    <property type="entry name" value="PHAGE INTEGRASE-RELATED"/>
    <property type="match status" value="1"/>
</dbReference>
<dbReference type="PANTHER" id="PTHR30349:SF64">
    <property type="entry name" value="PROPHAGE INTEGRASE INTD-RELATED"/>
    <property type="match status" value="1"/>
</dbReference>
<proteinExistence type="predicted"/>
<evidence type="ECO:0000259" key="2">
    <source>
        <dbReference type="PROSITE" id="PS51898"/>
    </source>
</evidence>
<accession>A0ABW9GFD0</accession>
<dbReference type="Pfam" id="PF00589">
    <property type="entry name" value="Phage_integrase"/>
    <property type="match status" value="1"/>
</dbReference>
<dbReference type="Gene3D" id="1.10.443.10">
    <property type="entry name" value="Intergrase catalytic core"/>
    <property type="match status" value="1"/>
</dbReference>
<reference evidence="3 4" key="1">
    <citation type="submission" date="2023-03" db="EMBL/GenBank/DDBJ databases">
        <title>MT1 and MT2 Draft Genomes of Novel Species.</title>
        <authorList>
            <person name="Venkateswaran K."/>
        </authorList>
    </citation>
    <scope>NUCLEOTIDE SEQUENCE [LARGE SCALE GENOMIC DNA]</scope>
    <source>
        <strain evidence="3 4">IF8SW-P5</strain>
    </source>
</reference>
<keyword evidence="4" id="KW-1185">Reference proteome</keyword>
<dbReference type="InterPro" id="IPR002104">
    <property type="entry name" value="Integrase_catalytic"/>
</dbReference>
<keyword evidence="1" id="KW-0233">DNA recombination</keyword>
<protein>
    <submittedName>
        <fullName evidence="3">Site-specific integrase</fullName>
    </submittedName>
</protein>
<dbReference type="Gene3D" id="4.10.320.10">
    <property type="entry name" value="E3-binding domain"/>
    <property type="match status" value="1"/>
</dbReference>
<dbReference type="PROSITE" id="PS51898">
    <property type="entry name" value="TYR_RECOMBINASE"/>
    <property type="match status" value="1"/>
</dbReference>
<dbReference type="InterPro" id="IPR050090">
    <property type="entry name" value="Tyrosine_recombinase_XerCD"/>
</dbReference>
<dbReference type="InterPro" id="IPR011010">
    <property type="entry name" value="DNA_brk_join_enz"/>
</dbReference>